<gene>
    <name evidence="2" type="ORF">JBS370_LOCUS41608</name>
</gene>
<dbReference type="EMBL" id="CAJOBD010047366">
    <property type="protein sequence ID" value="CAF4340426.1"/>
    <property type="molecule type" value="Genomic_DNA"/>
</dbReference>
<evidence type="ECO:0000256" key="1">
    <source>
        <dbReference type="SAM" id="MobiDB-lite"/>
    </source>
</evidence>
<protein>
    <submittedName>
        <fullName evidence="2">Uncharacterized protein</fullName>
    </submittedName>
</protein>
<feature type="region of interest" description="Disordered" evidence="1">
    <location>
        <begin position="25"/>
        <end position="46"/>
    </location>
</feature>
<evidence type="ECO:0000313" key="2">
    <source>
        <dbReference type="EMBL" id="CAF4340426.1"/>
    </source>
</evidence>
<comment type="caution">
    <text evidence="2">The sequence shown here is derived from an EMBL/GenBank/DDBJ whole genome shotgun (WGS) entry which is preliminary data.</text>
</comment>
<name>A0A820KDV4_9BILA</name>
<proteinExistence type="predicted"/>
<evidence type="ECO:0000313" key="3">
    <source>
        <dbReference type="Proteomes" id="UP000663836"/>
    </source>
</evidence>
<organism evidence="2 3">
    <name type="scientific">Rotaria sordida</name>
    <dbReference type="NCBI Taxonomy" id="392033"/>
    <lineage>
        <taxon>Eukaryota</taxon>
        <taxon>Metazoa</taxon>
        <taxon>Spiralia</taxon>
        <taxon>Gnathifera</taxon>
        <taxon>Rotifera</taxon>
        <taxon>Eurotatoria</taxon>
        <taxon>Bdelloidea</taxon>
        <taxon>Philodinida</taxon>
        <taxon>Philodinidae</taxon>
        <taxon>Rotaria</taxon>
    </lineage>
</organism>
<accession>A0A820KDV4</accession>
<reference evidence="2" key="1">
    <citation type="submission" date="2021-02" db="EMBL/GenBank/DDBJ databases">
        <authorList>
            <person name="Nowell W R."/>
        </authorList>
    </citation>
    <scope>NUCLEOTIDE SEQUENCE</scope>
</reference>
<dbReference type="Proteomes" id="UP000663836">
    <property type="component" value="Unassembled WGS sequence"/>
</dbReference>
<feature type="non-terminal residue" evidence="2">
    <location>
        <position position="46"/>
    </location>
</feature>
<feature type="compositionally biased region" description="Basic and acidic residues" evidence="1">
    <location>
        <begin position="32"/>
        <end position="46"/>
    </location>
</feature>
<sequence length="46" mass="5424">MEKIRAINSDGPILLELRIKTGHRKNLGRSTRSTDENRKDFMHFLQ</sequence>
<dbReference type="AlphaFoldDB" id="A0A820KDV4"/>